<feature type="disulfide bond" evidence="11">
    <location>
        <begin position="581"/>
        <end position="590"/>
    </location>
</feature>
<dbReference type="FunFam" id="2.10.25.10:FF:000388">
    <property type="entry name" value="Laminin subunit alpha"/>
    <property type="match status" value="1"/>
</dbReference>
<feature type="disulfide bond" evidence="11">
    <location>
        <begin position="378"/>
        <end position="387"/>
    </location>
</feature>
<evidence type="ECO:0000256" key="10">
    <source>
        <dbReference type="ARBA" id="ARBA00023292"/>
    </source>
</evidence>
<feature type="disulfide bond" evidence="11">
    <location>
        <begin position="405"/>
        <end position="422"/>
    </location>
</feature>
<dbReference type="PRINTS" id="PR00011">
    <property type="entry name" value="EGFLAMININ"/>
</dbReference>
<keyword evidence="3" id="KW-0272">Extracellular matrix</keyword>
<evidence type="ECO:0000256" key="1">
    <source>
        <dbReference type="ARBA" id="ARBA00004302"/>
    </source>
</evidence>
<evidence type="ECO:0000256" key="11">
    <source>
        <dbReference type="PROSITE-ProRule" id="PRU00460"/>
    </source>
</evidence>
<dbReference type="PROSITE" id="PS50027">
    <property type="entry name" value="EGF_LAM_2"/>
    <property type="match status" value="8"/>
</dbReference>
<evidence type="ECO:0000313" key="12">
    <source>
        <dbReference type="EMBL" id="CAB4011403.1"/>
    </source>
</evidence>
<dbReference type="SMART" id="SM00180">
    <property type="entry name" value="EGF_Lam"/>
    <property type="match status" value="11"/>
</dbReference>
<name>A0A7D9IK47_PARCT</name>
<dbReference type="FunFam" id="2.10.25.10:FF:000069">
    <property type="entry name" value="Laminin subunit alpha 1"/>
    <property type="match status" value="1"/>
</dbReference>
<evidence type="ECO:0000256" key="4">
    <source>
        <dbReference type="ARBA" id="ARBA00022729"/>
    </source>
</evidence>
<feature type="disulfide bond" evidence="11">
    <location>
        <begin position="241"/>
        <end position="250"/>
    </location>
</feature>
<dbReference type="GO" id="GO:0009888">
    <property type="term" value="P:tissue development"/>
    <property type="evidence" value="ECO:0007669"/>
    <property type="project" value="TreeGrafter"/>
</dbReference>
<feature type="disulfide bond" evidence="11">
    <location>
        <begin position="333"/>
        <end position="342"/>
    </location>
</feature>
<feature type="disulfide bond" evidence="11">
    <location>
        <begin position="530"/>
        <end position="539"/>
    </location>
</feature>
<feature type="disulfide bond" evidence="11">
    <location>
        <begin position="220"/>
        <end position="232"/>
    </location>
</feature>
<dbReference type="FunFam" id="2.10.25.10:FF:000135">
    <property type="entry name" value="Laminin subunit beta 4"/>
    <property type="match status" value="1"/>
</dbReference>
<protein>
    <submittedName>
        <fullName evidence="12">Laminin subunit alpha-like</fullName>
    </submittedName>
</protein>
<keyword evidence="10 11" id="KW-0424">Laminin EGF-like domain</keyword>
<keyword evidence="8 11" id="KW-1015">Disulfide bond</keyword>
<keyword evidence="13" id="KW-1185">Reference proteome</keyword>
<reference evidence="12" key="1">
    <citation type="submission" date="2020-04" db="EMBL/GenBank/DDBJ databases">
        <authorList>
            <person name="Alioto T."/>
            <person name="Alioto T."/>
            <person name="Gomez Garrido J."/>
        </authorList>
    </citation>
    <scope>NUCLEOTIDE SEQUENCE</scope>
    <source>
        <strain evidence="12">A484AB</strain>
    </source>
</reference>
<evidence type="ECO:0000256" key="9">
    <source>
        <dbReference type="ARBA" id="ARBA00023180"/>
    </source>
</evidence>
<dbReference type="SMART" id="SM00181">
    <property type="entry name" value="EGF"/>
    <property type="match status" value="7"/>
</dbReference>
<feature type="disulfide bond" evidence="11">
    <location>
        <begin position="195"/>
        <end position="204"/>
    </location>
</feature>
<feature type="disulfide bond" evidence="11">
    <location>
        <begin position="403"/>
        <end position="415"/>
    </location>
</feature>
<sequence>EWMKATNVRLRLLRAKTLLGEYLPLAKGDPTVTRRYFYSIKDITIGGLCICNGYADQCLHGPSEERTFCQCQKNTCGPSCSECCPQYNQYKWKSAFEGGEGCEACNCFGHSDRCYFSESVEKNNRSLNLAGEFRGGGVCVDCQDNTFGNNCQFCKHKFYNPTGVPMTSKDACVPCNCDGQFSTGECFNGDGRCKCKANYTGMTCERCSVGYFGFPDCKPCQCNAAGTRDGLCEANGAQCPCKDNYAGAKCDQCARGFYNFPLCVECQCDERGSYTDACIVGTGQCRCLPNFKGRRCNQCADGYYGYPNCRACSCDTNGVTDEVCDKGSSTCICKPGFNGTRCGNCAIGYYGYPSCRACQCFGDGSTGPECDGSGRCSCKPQYAGFKCERCAVGYYDYPRCIACTCDRQGSLGDYCNPDNGQCRCKENFSGTFCHRCKPGFYGFPDCQECGCDPAGVRPLPGRPLGDCSSSHTGQCECKRFVQGQDCSECKPKTFNLTASNPFGCQECRCNVAGVIGGIEICDEKTGRCLCKERVTSKRCEFCKDGYYSLRHSNAFGCSGCNCDVGGSYSQICGKSTGQCKCRSNVGGRTCD</sequence>
<dbReference type="FunFam" id="2.10.25.10:FF:000209">
    <property type="entry name" value="Laminin subunit alpha 5"/>
    <property type="match status" value="1"/>
</dbReference>
<evidence type="ECO:0000256" key="3">
    <source>
        <dbReference type="ARBA" id="ARBA00022530"/>
    </source>
</evidence>
<keyword evidence="5" id="KW-0677">Repeat</keyword>
<dbReference type="FunFam" id="2.10.25.10:FF:000090">
    <property type="entry name" value="laminin subunit alpha"/>
    <property type="match status" value="1"/>
</dbReference>
<dbReference type="OrthoDB" id="6020644at2759"/>
<accession>A0A7D9IK47</accession>
<feature type="disulfide bond" evidence="11">
    <location>
        <begin position="312"/>
        <end position="324"/>
    </location>
</feature>
<comment type="subcellular location">
    <subcellularLocation>
        <location evidence="1">Secreted</location>
        <location evidence="1">Extracellular space</location>
        <location evidence="1">Extracellular matrix</location>
        <location evidence="1">Basement membrane</location>
    </subcellularLocation>
</comment>
<dbReference type="Gene3D" id="2.60.120.260">
    <property type="entry name" value="Galactose-binding domain-like"/>
    <property type="match status" value="1"/>
</dbReference>
<dbReference type="PANTHER" id="PTHR10574">
    <property type="entry name" value="NETRIN/LAMININ-RELATED"/>
    <property type="match status" value="1"/>
</dbReference>
<dbReference type="CDD" id="cd00055">
    <property type="entry name" value="EGF_Lam"/>
    <property type="match status" value="8"/>
</dbReference>
<dbReference type="Gene3D" id="2.10.25.10">
    <property type="entry name" value="Laminin"/>
    <property type="match status" value="10"/>
</dbReference>
<dbReference type="PROSITE" id="PS51117">
    <property type="entry name" value="LAMININ_NTER"/>
    <property type="match status" value="1"/>
</dbReference>
<feature type="disulfide bond" evidence="11">
    <location>
        <begin position="424"/>
        <end position="433"/>
    </location>
</feature>
<dbReference type="InterPro" id="IPR008211">
    <property type="entry name" value="Laminin_N"/>
</dbReference>
<feature type="disulfide bond" evidence="11">
    <location>
        <begin position="266"/>
        <end position="278"/>
    </location>
</feature>
<feature type="disulfide bond" evidence="11">
    <location>
        <begin position="268"/>
        <end position="285"/>
    </location>
</feature>
<feature type="disulfide bond" evidence="11">
    <location>
        <begin position="562"/>
        <end position="579"/>
    </location>
</feature>
<keyword evidence="6" id="KW-0084">Basement membrane</keyword>
<dbReference type="PROSITE" id="PS01248">
    <property type="entry name" value="EGF_LAM_1"/>
    <property type="match status" value="2"/>
</dbReference>
<feature type="non-terminal residue" evidence="12">
    <location>
        <position position="1"/>
    </location>
</feature>
<dbReference type="GO" id="GO:0009887">
    <property type="term" value="P:animal organ morphogenesis"/>
    <property type="evidence" value="ECO:0007669"/>
    <property type="project" value="TreeGrafter"/>
</dbReference>
<dbReference type="EMBL" id="CACRXK020007133">
    <property type="protein sequence ID" value="CAB4011403.1"/>
    <property type="molecule type" value="Genomic_DNA"/>
</dbReference>
<dbReference type="InterPro" id="IPR050440">
    <property type="entry name" value="Laminin/Netrin_ECM"/>
</dbReference>
<feature type="disulfide bond" evidence="11">
    <location>
        <begin position="287"/>
        <end position="296"/>
    </location>
</feature>
<gene>
    <name evidence="12" type="ORF">PACLA_8A039580</name>
</gene>
<dbReference type="Pfam" id="PF00053">
    <property type="entry name" value="EGF_laminin"/>
    <property type="match status" value="9"/>
</dbReference>
<comment type="caution">
    <text evidence="12">The sequence shown here is derived from an EMBL/GenBank/DDBJ whole genome shotgun (WGS) entry which is preliminary data.</text>
</comment>
<feature type="disulfide bond" evidence="11">
    <location>
        <begin position="222"/>
        <end position="239"/>
    </location>
</feature>
<dbReference type="SUPFAM" id="SSF57196">
    <property type="entry name" value="EGF/Laminin"/>
    <property type="match status" value="10"/>
</dbReference>
<evidence type="ECO:0000313" key="13">
    <source>
        <dbReference type="Proteomes" id="UP001152795"/>
    </source>
</evidence>
<feature type="disulfide bond" evidence="11">
    <location>
        <begin position="358"/>
        <end position="370"/>
    </location>
</feature>
<dbReference type="FunFam" id="2.10.25.10:FF:000034">
    <property type="entry name" value="Laminin subunit alpha 3"/>
    <property type="match status" value="1"/>
</dbReference>
<evidence type="ECO:0000256" key="8">
    <source>
        <dbReference type="ARBA" id="ARBA00023157"/>
    </source>
</evidence>
<feature type="disulfide bond" evidence="11">
    <location>
        <begin position="560"/>
        <end position="572"/>
    </location>
</feature>
<comment type="caution">
    <text evidence="11">Lacks conserved residue(s) required for the propagation of feature annotation.</text>
</comment>
<dbReference type="PANTHER" id="PTHR10574:SF406">
    <property type="entry name" value="LAMININ SUBUNIT ALPHA 5"/>
    <property type="match status" value="1"/>
</dbReference>
<keyword evidence="2" id="KW-0964">Secreted</keyword>
<feature type="non-terminal residue" evidence="12">
    <location>
        <position position="591"/>
    </location>
</feature>
<keyword evidence="4" id="KW-0732">Signal</keyword>
<organism evidence="12 13">
    <name type="scientific">Paramuricea clavata</name>
    <name type="common">Red gorgonian</name>
    <name type="synonym">Violescent sea-whip</name>
    <dbReference type="NCBI Taxonomy" id="317549"/>
    <lineage>
        <taxon>Eukaryota</taxon>
        <taxon>Metazoa</taxon>
        <taxon>Cnidaria</taxon>
        <taxon>Anthozoa</taxon>
        <taxon>Octocorallia</taxon>
        <taxon>Malacalcyonacea</taxon>
        <taxon>Plexauridae</taxon>
        <taxon>Paramuricea</taxon>
    </lineage>
</organism>
<feature type="disulfide bond" evidence="11">
    <location>
        <begin position="314"/>
        <end position="331"/>
    </location>
</feature>
<evidence type="ECO:0000256" key="7">
    <source>
        <dbReference type="ARBA" id="ARBA00023054"/>
    </source>
</evidence>
<dbReference type="AlphaFoldDB" id="A0A7D9IK47"/>
<keyword evidence="9" id="KW-0325">Glycoprotein</keyword>
<keyword evidence="7" id="KW-0175">Coiled coil</keyword>
<dbReference type="InterPro" id="IPR002049">
    <property type="entry name" value="LE_dom"/>
</dbReference>
<evidence type="ECO:0000256" key="5">
    <source>
        <dbReference type="ARBA" id="ARBA00022737"/>
    </source>
</evidence>
<evidence type="ECO:0000256" key="6">
    <source>
        <dbReference type="ARBA" id="ARBA00022869"/>
    </source>
</evidence>
<proteinExistence type="predicted"/>
<dbReference type="GO" id="GO:0005604">
    <property type="term" value="C:basement membrane"/>
    <property type="evidence" value="ECO:0007669"/>
    <property type="project" value="UniProtKB-SubCell"/>
</dbReference>
<dbReference type="InterPro" id="IPR000742">
    <property type="entry name" value="EGF"/>
</dbReference>
<evidence type="ECO:0000256" key="2">
    <source>
        <dbReference type="ARBA" id="ARBA00022525"/>
    </source>
</evidence>
<dbReference type="Proteomes" id="UP001152795">
    <property type="component" value="Unassembled WGS sequence"/>
</dbReference>